<reference evidence="3 4" key="1">
    <citation type="submission" date="2021-02" db="EMBL/GenBank/DDBJ databases">
        <title>Plant Genome Project.</title>
        <authorList>
            <person name="Zhang R.-G."/>
        </authorList>
    </citation>
    <scope>NUCLEOTIDE SEQUENCE [LARGE SCALE GENOMIC DNA]</scope>
    <source>
        <tissue evidence="3">Leaves</tissue>
    </source>
</reference>
<feature type="region of interest" description="Disordered" evidence="1">
    <location>
        <begin position="80"/>
        <end position="112"/>
    </location>
</feature>
<evidence type="ECO:0000313" key="4">
    <source>
        <dbReference type="Proteomes" id="UP000827721"/>
    </source>
</evidence>
<accession>A0ABQ8HXF5</accession>
<feature type="compositionally biased region" description="Basic and acidic residues" evidence="1">
    <location>
        <begin position="146"/>
        <end position="167"/>
    </location>
</feature>
<keyword evidence="2" id="KW-0812">Transmembrane</keyword>
<keyword evidence="2" id="KW-1133">Transmembrane helix</keyword>
<feature type="compositionally biased region" description="Acidic residues" evidence="1">
    <location>
        <begin position="136"/>
        <end position="145"/>
    </location>
</feature>
<name>A0ABQ8HXF5_9ROSI</name>
<dbReference type="EMBL" id="JAFEMO010000006">
    <property type="protein sequence ID" value="KAH7568996.1"/>
    <property type="molecule type" value="Genomic_DNA"/>
</dbReference>
<proteinExistence type="predicted"/>
<sequence>MEESENENPPELNSMIIKIFAFADFLSSDPLFSTFSTLYIVILLYLPRIFLRVAFSPVLIITLTLLLTLLRFGATQRNENRENNENKGNNNDAAVKSESLHEDHDSVTGKDPDRRFEEKFVEWNVRAPLEVIYETYEGEEGEDQRDESKDPNNDGKDSPRFGLERHPSLSLYYPESDSDSSSDGDFDWGSLESVCFRWEDEDREGLIEIALDDGVDNSSYNNNNNNKKRDLDHLVENFHGEEENNLIEIDISPAKQDGKWRFSGED</sequence>
<keyword evidence="2" id="KW-0472">Membrane</keyword>
<comment type="caution">
    <text evidence="3">The sequence shown here is derived from an EMBL/GenBank/DDBJ whole genome shotgun (WGS) entry which is preliminary data.</text>
</comment>
<evidence type="ECO:0008006" key="5">
    <source>
        <dbReference type="Google" id="ProtNLM"/>
    </source>
</evidence>
<evidence type="ECO:0000256" key="2">
    <source>
        <dbReference type="SAM" id="Phobius"/>
    </source>
</evidence>
<evidence type="ECO:0000313" key="3">
    <source>
        <dbReference type="EMBL" id="KAH7568996.1"/>
    </source>
</evidence>
<feature type="compositionally biased region" description="Acidic residues" evidence="1">
    <location>
        <begin position="176"/>
        <end position="185"/>
    </location>
</feature>
<protein>
    <recommendedName>
        <fullName evidence="5">Transmembrane protein</fullName>
    </recommendedName>
</protein>
<feature type="transmembrane region" description="Helical" evidence="2">
    <location>
        <begin position="20"/>
        <end position="46"/>
    </location>
</feature>
<feature type="compositionally biased region" description="Basic and acidic residues" evidence="1">
    <location>
        <begin position="98"/>
        <end position="112"/>
    </location>
</feature>
<dbReference type="Proteomes" id="UP000827721">
    <property type="component" value="Unassembled WGS sequence"/>
</dbReference>
<evidence type="ECO:0000256" key="1">
    <source>
        <dbReference type="SAM" id="MobiDB-lite"/>
    </source>
</evidence>
<feature type="region of interest" description="Disordered" evidence="1">
    <location>
        <begin position="135"/>
        <end position="185"/>
    </location>
</feature>
<organism evidence="3 4">
    <name type="scientific">Xanthoceras sorbifolium</name>
    <dbReference type="NCBI Taxonomy" id="99658"/>
    <lineage>
        <taxon>Eukaryota</taxon>
        <taxon>Viridiplantae</taxon>
        <taxon>Streptophyta</taxon>
        <taxon>Embryophyta</taxon>
        <taxon>Tracheophyta</taxon>
        <taxon>Spermatophyta</taxon>
        <taxon>Magnoliopsida</taxon>
        <taxon>eudicotyledons</taxon>
        <taxon>Gunneridae</taxon>
        <taxon>Pentapetalae</taxon>
        <taxon>rosids</taxon>
        <taxon>malvids</taxon>
        <taxon>Sapindales</taxon>
        <taxon>Sapindaceae</taxon>
        <taxon>Xanthoceroideae</taxon>
        <taxon>Xanthoceras</taxon>
    </lineage>
</organism>
<dbReference type="PANTHER" id="PTHR37746">
    <property type="entry name" value="TRANSMEMBRANE PROTEIN"/>
    <property type="match status" value="1"/>
</dbReference>
<keyword evidence="4" id="KW-1185">Reference proteome</keyword>
<dbReference type="PANTHER" id="PTHR37746:SF1">
    <property type="entry name" value="TRANSMEMBRANE PROTEIN"/>
    <property type="match status" value="1"/>
</dbReference>
<feature type="transmembrane region" description="Helical" evidence="2">
    <location>
        <begin position="53"/>
        <end position="74"/>
    </location>
</feature>
<gene>
    <name evidence="3" type="ORF">JRO89_XS06G0086300</name>
</gene>